<dbReference type="Gene3D" id="1.20.1070.10">
    <property type="entry name" value="Rhodopsin 7-helix transmembrane proteins"/>
    <property type="match status" value="1"/>
</dbReference>
<accession>A0A3B3T0N1</accession>
<keyword evidence="4 5" id="KW-0472">Membrane</keyword>
<feature type="transmembrane region" description="Helical" evidence="5">
    <location>
        <begin position="168"/>
        <end position="190"/>
    </location>
</feature>
<feature type="transmembrane region" description="Helical" evidence="5">
    <location>
        <begin position="51"/>
        <end position="74"/>
    </location>
</feature>
<dbReference type="InterPro" id="IPR017452">
    <property type="entry name" value="GPCR_Rhodpsn_7TM"/>
</dbReference>
<evidence type="ECO:0000313" key="8">
    <source>
        <dbReference type="Proteomes" id="UP000261540"/>
    </source>
</evidence>
<comment type="subcellular location">
    <subcellularLocation>
        <location evidence="1">Membrane</location>
    </subcellularLocation>
</comment>
<sequence length="348" mass="38716">MDAKGSFWSLICTFGRYNWTNDGGKHGKQPDGSNSSLSEWQVFVPPQQMRALQVCPIICILVVFPITPVILTKVLSSPRLRQETRYLLLANALLSDLAFVSVYAFTSVFNTAGVLMSEWGCATLLSLLGALYTAGILSTVTMAMDTLLAVLSPLRYLALWPVSRTRSVVGAVWGLSVFFPLAMVGAFVWFQAASPCQSHICSMSLLLLLTIGRSPVLKLSMLLMVSTILLILLLIFCGYMALCCSTRRSGVWGGQRCSRAKGTFLMHYMHLFLSFCPMLVLIVELLLYTQLRAVDLRAKLWVSLVVCNVLLVLPKALAPYLYGLRYRDLRRNLLTFYGLRKTVVFPVT</sequence>
<feature type="transmembrane region" description="Helical" evidence="5">
    <location>
        <begin position="265"/>
        <end position="288"/>
    </location>
</feature>
<protein>
    <submittedName>
        <fullName evidence="7">Probable G-protein coupled receptor 148</fullName>
    </submittedName>
</protein>
<dbReference type="InterPro" id="IPR052921">
    <property type="entry name" value="GPCR1_Superfamily_Member"/>
</dbReference>
<evidence type="ECO:0000313" key="7">
    <source>
        <dbReference type="Ensembl" id="ENSPKIP00000036048.1"/>
    </source>
</evidence>
<dbReference type="KEGG" id="pki:111847413"/>
<evidence type="ECO:0000256" key="5">
    <source>
        <dbReference type="SAM" id="Phobius"/>
    </source>
</evidence>
<dbReference type="PROSITE" id="PS50262">
    <property type="entry name" value="G_PROTEIN_RECEP_F1_2"/>
    <property type="match status" value="1"/>
</dbReference>
<dbReference type="GO" id="GO:0004930">
    <property type="term" value="F:G protein-coupled receptor activity"/>
    <property type="evidence" value="ECO:0007669"/>
    <property type="project" value="InterPro"/>
</dbReference>
<evidence type="ECO:0000256" key="2">
    <source>
        <dbReference type="ARBA" id="ARBA00022692"/>
    </source>
</evidence>
<dbReference type="GeneTree" id="ENSGT00980000199221"/>
<feature type="transmembrane region" description="Helical" evidence="5">
    <location>
        <begin position="221"/>
        <end position="244"/>
    </location>
</feature>
<dbReference type="GO" id="GO:0016020">
    <property type="term" value="C:membrane"/>
    <property type="evidence" value="ECO:0007669"/>
    <property type="project" value="UniProtKB-SubCell"/>
</dbReference>
<dbReference type="SUPFAM" id="SSF81321">
    <property type="entry name" value="Family A G protein-coupled receptor-like"/>
    <property type="match status" value="1"/>
</dbReference>
<feature type="transmembrane region" description="Helical" evidence="5">
    <location>
        <begin position="300"/>
        <end position="322"/>
    </location>
</feature>
<evidence type="ECO:0000256" key="1">
    <source>
        <dbReference type="ARBA" id="ARBA00004370"/>
    </source>
</evidence>
<evidence type="ECO:0000256" key="3">
    <source>
        <dbReference type="ARBA" id="ARBA00022989"/>
    </source>
</evidence>
<dbReference type="GO" id="GO:0005549">
    <property type="term" value="F:odorant binding"/>
    <property type="evidence" value="ECO:0007669"/>
    <property type="project" value="TreeGrafter"/>
</dbReference>
<dbReference type="GeneID" id="111847413"/>
<dbReference type="InterPro" id="IPR000276">
    <property type="entry name" value="GPCR_Rhodpsn"/>
</dbReference>
<feature type="transmembrane region" description="Helical" evidence="5">
    <location>
        <begin position="86"/>
        <end position="109"/>
    </location>
</feature>
<keyword evidence="8" id="KW-1185">Reference proteome</keyword>
<dbReference type="PANTHER" id="PTHR26451">
    <property type="entry name" value="G_PROTEIN_RECEP_F1_2 DOMAIN-CONTAINING PROTEIN"/>
    <property type="match status" value="1"/>
</dbReference>
<keyword evidence="2 5" id="KW-0812">Transmembrane</keyword>
<dbReference type="CDD" id="cd00637">
    <property type="entry name" value="7tm_classA_rhodopsin-like"/>
    <property type="match status" value="1"/>
</dbReference>
<dbReference type="RefSeq" id="XP_023674329.1">
    <property type="nucleotide sequence ID" value="XM_023818561.2"/>
</dbReference>
<keyword evidence="3 5" id="KW-1133">Transmembrane helix</keyword>
<dbReference type="Proteomes" id="UP000261540">
    <property type="component" value="Unplaced"/>
</dbReference>
<dbReference type="Pfam" id="PF00001">
    <property type="entry name" value="7tm_1"/>
    <property type="match status" value="1"/>
</dbReference>
<name>A0A3B3T0N1_9TELE</name>
<dbReference type="Ensembl" id="ENSPKIT00000016988.1">
    <property type="protein sequence ID" value="ENSPKIP00000036048.1"/>
    <property type="gene ID" value="ENSPKIG00000014770.1"/>
</dbReference>
<reference evidence="7" key="2">
    <citation type="submission" date="2025-09" db="UniProtKB">
        <authorList>
            <consortium name="Ensembl"/>
        </authorList>
    </citation>
    <scope>IDENTIFICATION</scope>
</reference>
<evidence type="ECO:0000259" key="6">
    <source>
        <dbReference type="PROSITE" id="PS50262"/>
    </source>
</evidence>
<reference evidence="7" key="1">
    <citation type="submission" date="2025-08" db="UniProtKB">
        <authorList>
            <consortium name="Ensembl"/>
        </authorList>
    </citation>
    <scope>IDENTIFICATION</scope>
</reference>
<dbReference type="PANTHER" id="PTHR26451:SF928">
    <property type="entry name" value="G-PROTEIN COUPLED RECEPTOR 148-RELATED"/>
    <property type="match status" value="1"/>
</dbReference>
<feature type="transmembrane region" description="Helical" evidence="5">
    <location>
        <begin position="129"/>
        <end position="156"/>
    </location>
</feature>
<dbReference type="GO" id="GO:0004984">
    <property type="term" value="F:olfactory receptor activity"/>
    <property type="evidence" value="ECO:0007669"/>
    <property type="project" value="TreeGrafter"/>
</dbReference>
<dbReference type="AlphaFoldDB" id="A0A3B3T0N1"/>
<dbReference type="OrthoDB" id="8856247at2759"/>
<proteinExistence type="predicted"/>
<feature type="domain" description="G-protein coupled receptors family 1 profile" evidence="6">
    <location>
        <begin position="66"/>
        <end position="322"/>
    </location>
</feature>
<evidence type="ECO:0000256" key="4">
    <source>
        <dbReference type="ARBA" id="ARBA00023136"/>
    </source>
</evidence>
<organism evidence="7 8">
    <name type="scientific">Paramormyrops kingsleyae</name>
    <dbReference type="NCBI Taxonomy" id="1676925"/>
    <lineage>
        <taxon>Eukaryota</taxon>
        <taxon>Metazoa</taxon>
        <taxon>Chordata</taxon>
        <taxon>Craniata</taxon>
        <taxon>Vertebrata</taxon>
        <taxon>Euteleostomi</taxon>
        <taxon>Actinopterygii</taxon>
        <taxon>Neopterygii</taxon>
        <taxon>Teleostei</taxon>
        <taxon>Osteoglossocephala</taxon>
        <taxon>Osteoglossomorpha</taxon>
        <taxon>Osteoglossiformes</taxon>
        <taxon>Mormyridae</taxon>
        <taxon>Paramormyrops</taxon>
    </lineage>
</organism>